<dbReference type="InterPro" id="IPR011989">
    <property type="entry name" value="ARM-like"/>
</dbReference>
<reference evidence="4 5" key="1">
    <citation type="submission" date="2024-11" db="EMBL/GenBank/DDBJ databases">
        <title>Chromosome-level genome assembly of the freshwater bivalve Anodonta woodiana.</title>
        <authorList>
            <person name="Chen X."/>
        </authorList>
    </citation>
    <scope>NUCLEOTIDE SEQUENCE [LARGE SCALE GENOMIC DNA]</scope>
    <source>
        <strain evidence="4">MN2024</strain>
        <tissue evidence="4">Gills</tissue>
    </source>
</reference>
<dbReference type="PANTHER" id="PTHR13102:SF0">
    <property type="entry name" value="NUCLEOLAR PROTEIN 9"/>
    <property type="match status" value="1"/>
</dbReference>
<dbReference type="EMBL" id="JBJQND010000012">
    <property type="protein sequence ID" value="KAL3860814.1"/>
    <property type="molecule type" value="Genomic_DNA"/>
</dbReference>
<dbReference type="PANTHER" id="PTHR13102">
    <property type="entry name" value="NUCLEOLAR PROTEIN 9"/>
    <property type="match status" value="1"/>
</dbReference>
<feature type="repeat" description="Pumilio" evidence="2">
    <location>
        <begin position="334"/>
        <end position="371"/>
    </location>
</feature>
<evidence type="ECO:0000313" key="4">
    <source>
        <dbReference type="EMBL" id="KAL3860814.1"/>
    </source>
</evidence>
<protein>
    <recommendedName>
        <fullName evidence="6">Nucleolar protein 9</fullName>
    </recommendedName>
</protein>
<dbReference type="SUPFAM" id="SSF48371">
    <property type="entry name" value="ARM repeat"/>
    <property type="match status" value="1"/>
</dbReference>
<evidence type="ECO:0008006" key="6">
    <source>
        <dbReference type="Google" id="ProtNLM"/>
    </source>
</evidence>
<dbReference type="AlphaFoldDB" id="A0ABD3VGU9"/>
<organism evidence="4 5">
    <name type="scientific">Sinanodonta woodiana</name>
    <name type="common">Chinese pond mussel</name>
    <name type="synonym">Anodonta woodiana</name>
    <dbReference type="NCBI Taxonomy" id="1069815"/>
    <lineage>
        <taxon>Eukaryota</taxon>
        <taxon>Metazoa</taxon>
        <taxon>Spiralia</taxon>
        <taxon>Lophotrochozoa</taxon>
        <taxon>Mollusca</taxon>
        <taxon>Bivalvia</taxon>
        <taxon>Autobranchia</taxon>
        <taxon>Heteroconchia</taxon>
        <taxon>Palaeoheterodonta</taxon>
        <taxon>Unionida</taxon>
        <taxon>Unionoidea</taxon>
        <taxon>Unionidae</taxon>
        <taxon>Unioninae</taxon>
        <taxon>Sinanodonta</taxon>
    </lineage>
</organism>
<sequence>MSRKRDTFKGQDKGKKSRVDDHTISYYKRVAETLKEGFPSDEEKDLFVNNVVSQLAEEASHVCHHPGTSMVVEELIHICQLHHALSLFSALKTDWYSVGSDRFASHVLQTLVCTVPKFISKRAAYFNVRHSDDNNEEDGPNETKGDITLSDEENNLICHFLDLCGFLKEQLSTCLDHLYLSHILRAVLQVLGGTCVSEKVIRSRLSRTRKKEDDDSEARFDDFEVPLAFKRMFKRISKNIFRLENFSVHLSNPNSSPVIQTVLLVSNKMDKDLCERYLRKTIKKSGLLTKQIDPLAADDSQKLPPIVKDSVASYLVEQIISLANSSLFGDIYKEIFKGRLIHYANHPSANYVLQRLLTSCSDKQWFEEIFEEISLYMEDILAVNHFGVILALAEACLRLGCKQEKFRNLLMQAFHCYEPEERRSKIVPLLASCSTYEVFYHTEVQESQEADGEKAKENLIPLLTEINYHGSLVLQHLLRFGNPKLVTASLLELKPVELQTLACNPCGSHVIDTYFQSPTIGDKGREALINKMKGLFVHLACSKNGSRTLENIWKAASIQQKSIITEDLARHEVKLRSDKLGHFIYRNFAVNHYMHRRNDWLKIQGTDAKKRKLFQDILDPSDKLSKKQRKEKKFENTGKSESLHLKDDQTTSIPESKSKGDMKTSEISDRNSISSKSDRKFRKKTNENYQ</sequence>
<dbReference type="SMART" id="SM00025">
    <property type="entry name" value="Pumilio"/>
    <property type="match status" value="7"/>
</dbReference>
<feature type="compositionally biased region" description="Basic and acidic residues" evidence="3">
    <location>
        <begin position="632"/>
        <end position="649"/>
    </location>
</feature>
<feature type="compositionally biased region" description="Basic and acidic residues" evidence="3">
    <location>
        <begin position="656"/>
        <end position="669"/>
    </location>
</feature>
<evidence type="ECO:0000256" key="1">
    <source>
        <dbReference type="ARBA" id="ARBA00022737"/>
    </source>
</evidence>
<feature type="region of interest" description="Disordered" evidence="3">
    <location>
        <begin position="624"/>
        <end position="690"/>
    </location>
</feature>
<dbReference type="PROSITE" id="PS50302">
    <property type="entry name" value="PUM"/>
    <property type="match status" value="1"/>
</dbReference>
<evidence type="ECO:0000313" key="5">
    <source>
        <dbReference type="Proteomes" id="UP001634394"/>
    </source>
</evidence>
<name>A0ABD3VGU9_SINWO</name>
<gene>
    <name evidence="4" type="ORF">ACJMK2_010880</name>
</gene>
<dbReference type="Pfam" id="PF22493">
    <property type="entry name" value="PUF_NOP9"/>
    <property type="match status" value="1"/>
</dbReference>
<comment type="caution">
    <text evidence="4">The sequence shown here is derived from an EMBL/GenBank/DDBJ whole genome shotgun (WGS) entry which is preliminary data.</text>
</comment>
<evidence type="ECO:0000256" key="3">
    <source>
        <dbReference type="SAM" id="MobiDB-lite"/>
    </source>
</evidence>
<dbReference type="Gene3D" id="1.25.10.10">
    <property type="entry name" value="Leucine-rich Repeat Variant"/>
    <property type="match status" value="2"/>
</dbReference>
<keyword evidence="5" id="KW-1185">Reference proteome</keyword>
<dbReference type="InterPro" id="IPR001313">
    <property type="entry name" value="Pumilio_RNA-bd_rpt"/>
</dbReference>
<accession>A0ABD3VGU9</accession>
<proteinExistence type="predicted"/>
<evidence type="ECO:0000256" key="2">
    <source>
        <dbReference type="PROSITE-ProRule" id="PRU00317"/>
    </source>
</evidence>
<keyword evidence="1" id="KW-0677">Repeat</keyword>
<dbReference type="Proteomes" id="UP001634394">
    <property type="component" value="Unassembled WGS sequence"/>
</dbReference>
<dbReference type="InterPro" id="IPR040000">
    <property type="entry name" value="NOP9"/>
</dbReference>
<dbReference type="InterPro" id="IPR016024">
    <property type="entry name" value="ARM-type_fold"/>
</dbReference>